<dbReference type="EMBL" id="JAHQIW010000834">
    <property type="protein sequence ID" value="KAJ1350316.1"/>
    <property type="molecule type" value="Genomic_DNA"/>
</dbReference>
<evidence type="ECO:0000256" key="2">
    <source>
        <dbReference type="SAM" id="SignalP"/>
    </source>
</evidence>
<dbReference type="AlphaFoldDB" id="A0AAD5MJN0"/>
<reference evidence="3" key="1">
    <citation type="submission" date="2021-06" db="EMBL/GenBank/DDBJ databases">
        <title>Parelaphostrongylus tenuis whole genome reference sequence.</title>
        <authorList>
            <person name="Garwood T.J."/>
            <person name="Larsen P.A."/>
            <person name="Fountain-Jones N.M."/>
            <person name="Garbe J.R."/>
            <person name="Macchietto M.G."/>
            <person name="Kania S.A."/>
            <person name="Gerhold R.W."/>
            <person name="Richards J.E."/>
            <person name="Wolf T.M."/>
        </authorList>
    </citation>
    <scope>NUCLEOTIDE SEQUENCE</scope>
    <source>
        <strain evidence="3">MNPRO001-30</strain>
        <tissue evidence="3">Meninges</tissue>
    </source>
</reference>
<gene>
    <name evidence="3" type="ORF">KIN20_006081</name>
</gene>
<keyword evidence="4" id="KW-1185">Reference proteome</keyword>
<organism evidence="3 4">
    <name type="scientific">Parelaphostrongylus tenuis</name>
    <name type="common">Meningeal worm</name>
    <dbReference type="NCBI Taxonomy" id="148309"/>
    <lineage>
        <taxon>Eukaryota</taxon>
        <taxon>Metazoa</taxon>
        <taxon>Ecdysozoa</taxon>
        <taxon>Nematoda</taxon>
        <taxon>Chromadorea</taxon>
        <taxon>Rhabditida</taxon>
        <taxon>Rhabditina</taxon>
        <taxon>Rhabditomorpha</taxon>
        <taxon>Strongyloidea</taxon>
        <taxon>Metastrongylidae</taxon>
        <taxon>Parelaphostrongylus</taxon>
    </lineage>
</organism>
<dbReference type="Proteomes" id="UP001196413">
    <property type="component" value="Unassembled WGS sequence"/>
</dbReference>
<keyword evidence="2" id="KW-0732">Signal</keyword>
<accession>A0AAD5MJN0</accession>
<evidence type="ECO:0000313" key="3">
    <source>
        <dbReference type="EMBL" id="KAJ1350316.1"/>
    </source>
</evidence>
<evidence type="ECO:0000256" key="1">
    <source>
        <dbReference type="SAM" id="MobiDB-lite"/>
    </source>
</evidence>
<feature type="signal peptide" evidence="2">
    <location>
        <begin position="1"/>
        <end position="19"/>
    </location>
</feature>
<evidence type="ECO:0008006" key="5">
    <source>
        <dbReference type="Google" id="ProtNLM"/>
    </source>
</evidence>
<feature type="chain" id="PRO_5041974105" description="Secreted protein" evidence="2">
    <location>
        <begin position="20"/>
        <end position="127"/>
    </location>
</feature>
<sequence length="127" mass="14293">MSYLCICLLIYLLLSGALTCLYEGQTYKDGEQSAEWNVEQMKYKCGNKGVEYIGCYTNSVTYNPNGQLKSISWQGSLFFRAVTKIVARRVTKLLTQTAEKSKRSRGSHEDHSTITGSSDDTDDCYNC</sequence>
<protein>
    <recommendedName>
        <fullName evidence="5">Secreted protein</fullName>
    </recommendedName>
</protein>
<feature type="region of interest" description="Disordered" evidence="1">
    <location>
        <begin position="96"/>
        <end position="127"/>
    </location>
</feature>
<name>A0AAD5MJN0_PARTN</name>
<comment type="caution">
    <text evidence="3">The sequence shown here is derived from an EMBL/GenBank/DDBJ whole genome shotgun (WGS) entry which is preliminary data.</text>
</comment>
<evidence type="ECO:0000313" key="4">
    <source>
        <dbReference type="Proteomes" id="UP001196413"/>
    </source>
</evidence>
<proteinExistence type="predicted"/>